<dbReference type="EMBL" id="CABFNB010000097">
    <property type="protein sequence ID" value="VTZ61762.1"/>
    <property type="molecule type" value="Genomic_DNA"/>
</dbReference>
<accession>A0A508X1Q2</accession>
<organism evidence="1">
    <name type="scientific">Sinorhizobium medicae</name>
    <dbReference type="NCBI Taxonomy" id="110321"/>
    <lineage>
        <taxon>Bacteria</taxon>
        <taxon>Pseudomonadati</taxon>
        <taxon>Pseudomonadota</taxon>
        <taxon>Alphaproteobacteria</taxon>
        <taxon>Hyphomicrobiales</taxon>
        <taxon>Rhizobiaceae</taxon>
        <taxon>Sinorhizobium/Ensifer group</taxon>
        <taxon>Sinorhizobium</taxon>
    </lineage>
</organism>
<proteinExistence type="predicted"/>
<dbReference type="Proteomes" id="UP000507954">
    <property type="component" value="Unassembled WGS sequence"/>
</dbReference>
<dbReference type="AlphaFoldDB" id="A0A508X1Q2"/>
<reference evidence="1" key="1">
    <citation type="submission" date="2019-06" db="EMBL/GenBank/DDBJ databases">
        <authorList>
            <person name="Le Quere A."/>
            <person name="Colella S."/>
        </authorList>
    </citation>
    <scope>NUCLEOTIDE SEQUENCE</scope>
    <source>
        <strain evidence="1">EmedicaeMD41</strain>
    </source>
</reference>
<sequence>MPLTVYNYHPSTLEYTGSSEADESPLEPGVYLIPAYATEIAPPEFIPGHIFKWAGSEWVAEAIPSQPSIHMPALSARQIRLGLVSNGFALAQVTAAIEAMPEGVEKETAQIEWEYATTFERMHPLIAMVGAALGLSDDQIDAMWAAASSL</sequence>
<evidence type="ECO:0000313" key="1">
    <source>
        <dbReference type="EMBL" id="VTZ61762.1"/>
    </source>
</evidence>
<name>A0A508X1Q2_9HYPH</name>
<evidence type="ECO:0008006" key="2">
    <source>
        <dbReference type="Google" id="ProtNLM"/>
    </source>
</evidence>
<dbReference type="RefSeq" id="WP_180161783.1">
    <property type="nucleotide sequence ID" value="NZ_CABFNB010000097.1"/>
</dbReference>
<protein>
    <recommendedName>
        <fullName evidence="2">Tail fiber assembly protein</fullName>
    </recommendedName>
</protein>
<gene>
    <name evidence="1" type="ORF">EMEDMD4_310011</name>
</gene>